<sequence>MTELEKLDFFTDQSLVADPYPYMEAMRSGCPVRREPHQNVLVVTGYDEAVAVFGDSDTFSSCTAVTGPFPGFPVPIEGQAEDVSDLIEQYREQLPFSDQVTVMDPPKHTAHRALLMGLITPKRLKENEEFMWRHADTVLDPYIAAGGGDFIKGFAAPFTLAIIADLLGVPEEDRAEFAKHMDHSQGGVGGTDNATMSHSPLEYLYEKFSAYIGDRRENPRDDALTEMAAAKFPDGSTPEVMDVVRIAANLYTAGQETTVRLLSTALKIIAEDPELQQQLRAERDRIPNFIEECLRFESPVKGDFRLAKRDTTIGGVDVPAGATVMVMNGAANRDPRQFENPEVLDIERSNARRHIAFGRGVHSCPGAPLARAETKVSIERILDRTSDIRISEEHHGPAGARKYSYVPTFILRGLTQLQLEVTPSSQPKE</sequence>
<accession>A0A7I7Y3A4</accession>
<evidence type="ECO:0000256" key="1">
    <source>
        <dbReference type="ARBA" id="ARBA00001971"/>
    </source>
</evidence>
<keyword evidence="5 18" id="KW-0479">Metal-binding</keyword>
<evidence type="ECO:0000256" key="15">
    <source>
        <dbReference type="ARBA" id="ARBA00079588"/>
    </source>
</evidence>
<name>A0A7I7Y3A4_9MYCO</name>
<dbReference type="InterPro" id="IPR001128">
    <property type="entry name" value="Cyt_P450"/>
</dbReference>
<dbReference type="OrthoDB" id="502624at2"/>
<dbReference type="PANTHER" id="PTHR46696">
    <property type="entry name" value="P450, PUTATIVE (EUROFUNG)-RELATED"/>
    <property type="match status" value="1"/>
</dbReference>
<proteinExistence type="inferred from homology"/>
<evidence type="ECO:0000256" key="14">
    <source>
        <dbReference type="ARBA" id="ARBA00070775"/>
    </source>
</evidence>
<dbReference type="PANTHER" id="PTHR46696:SF4">
    <property type="entry name" value="BIOTIN BIOSYNTHESIS CYTOCHROME P450"/>
    <property type="match status" value="1"/>
</dbReference>
<dbReference type="Pfam" id="PF00067">
    <property type="entry name" value="p450"/>
    <property type="match status" value="1"/>
</dbReference>
<keyword evidence="20" id="KW-1185">Reference proteome</keyword>
<evidence type="ECO:0000256" key="9">
    <source>
        <dbReference type="ARBA" id="ARBA00023033"/>
    </source>
</evidence>
<evidence type="ECO:0000256" key="18">
    <source>
        <dbReference type="RuleBase" id="RU000461"/>
    </source>
</evidence>
<dbReference type="InterPro" id="IPR036396">
    <property type="entry name" value="Cyt_P450_sf"/>
</dbReference>
<gene>
    <name evidence="19" type="ORF">MCNF_47130</name>
</gene>
<evidence type="ECO:0000256" key="6">
    <source>
        <dbReference type="ARBA" id="ARBA00022963"/>
    </source>
</evidence>
<protein>
    <recommendedName>
        <fullName evidence="14">Steroid C26-monooxygenase</fullName>
    </recommendedName>
    <alternativeName>
        <fullName evidence="15">Cholest-4-en-3-one C26-monooxygenase</fullName>
    </alternativeName>
    <alternativeName>
        <fullName evidence="17">Cholesterol C26-monooxygenase</fullName>
    </alternativeName>
    <alternativeName>
        <fullName evidence="16">Steroid C27-monooxygenase</fullName>
    </alternativeName>
</protein>
<dbReference type="AlphaFoldDB" id="A0A7I7Y3A4"/>
<dbReference type="Gene3D" id="1.10.630.10">
    <property type="entry name" value="Cytochrome P450"/>
    <property type="match status" value="1"/>
</dbReference>
<keyword evidence="3" id="KW-0153">Cholesterol metabolism</keyword>
<keyword evidence="8 18" id="KW-0408">Iron</keyword>
<comment type="cofactor">
    <cofactor evidence="1">
        <name>heme</name>
        <dbReference type="ChEBI" id="CHEBI:30413"/>
    </cofactor>
</comment>
<dbReference type="Proteomes" id="UP000466931">
    <property type="component" value="Chromosome"/>
</dbReference>
<keyword evidence="11" id="KW-1207">Sterol metabolism</keyword>
<evidence type="ECO:0000256" key="2">
    <source>
        <dbReference type="ARBA" id="ARBA00010617"/>
    </source>
</evidence>
<evidence type="ECO:0000256" key="13">
    <source>
        <dbReference type="ARBA" id="ARBA00049645"/>
    </source>
</evidence>
<evidence type="ECO:0000256" key="7">
    <source>
        <dbReference type="ARBA" id="ARBA00023002"/>
    </source>
</evidence>
<keyword evidence="6" id="KW-0442">Lipid degradation</keyword>
<dbReference type="EMBL" id="AP022612">
    <property type="protein sequence ID" value="BBZ36108.1"/>
    <property type="molecule type" value="Genomic_DNA"/>
</dbReference>
<keyword evidence="4 18" id="KW-0349">Heme</keyword>
<evidence type="ECO:0000256" key="16">
    <source>
        <dbReference type="ARBA" id="ARBA00082981"/>
    </source>
</evidence>
<reference evidence="19" key="1">
    <citation type="journal article" date="2019" name="Emerg. Microbes Infect.">
        <title>Comprehensive subspecies identification of 175 nontuberculous mycobacteria species based on 7547 genomic profiles.</title>
        <authorList>
            <person name="Matsumoto Y."/>
            <person name="Kinjo T."/>
            <person name="Motooka D."/>
            <person name="Nabeya D."/>
            <person name="Jung N."/>
            <person name="Uechi K."/>
            <person name="Horii T."/>
            <person name="Iida T."/>
            <person name="Fujita J."/>
            <person name="Nakamura S."/>
        </authorList>
    </citation>
    <scope>NUCLEOTIDE SEQUENCE [LARGE SCALE GENOMIC DNA]</scope>
    <source>
        <strain evidence="19">JCM 13671</strain>
    </source>
</reference>
<evidence type="ECO:0000313" key="19">
    <source>
        <dbReference type="EMBL" id="BBZ36108.1"/>
    </source>
</evidence>
<dbReference type="GO" id="GO:0020037">
    <property type="term" value="F:heme binding"/>
    <property type="evidence" value="ECO:0007669"/>
    <property type="project" value="InterPro"/>
</dbReference>
<reference evidence="19" key="2">
    <citation type="submission" date="2020-02" db="EMBL/GenBank/DDBJ databases">
        <authorList>
            <person name="Matsumoto Y."/>
            <person name="Motooka D."/>
            <person name="Nakamura S."/>
        </authorList>
    </citation>
    <scope>NUCLEOTIDE SEQUENCE</scope>
    <source>
        <strain evidence="19">JCM 13671</strain>
    </source>
</reference>
<evidence type="ECO:0000256" key="11">
    <source>
        <dbReference type="ARBA" id="ARBA00023166"/>
    </source>
</evidence>
<keyword evidence="10" id="KW-0443">Lipid metabolism</keyword>
<dbReference type="GO" id="GO:0036199">
    <property type="term" value="F:cholest-4-en-3-one 26-monooxygenase activity"/>
    <property type="evidence" value="ECO:0007669"/>
    <property type="project" value="TreeGrafter"/>
</dbReference>
<dbReference type="InterPro" id="IPR017972">
    <property type="entry name" value="Cyt_P450_CS"/>
</dbReference>
<dbReference type="GO" id="GO:0005506">
    <property type="term" value="F:iron ion binding"/>
    <property type="evidence" value="ECO:0007669"/>
    <property type="project" value="InterPro"/>
</dbReference>
<evidence type="ECO:0000256" key="4">
    <source>
        <dbReference type="ARBA" id="ARBA00022617"/>
    </source>
</evidence>
<dbReference type="InterPro" id="IPR002397">
    <property type="entry name" value="Cyt_P450_B"/>
</dbReference>
<dbReference type="PRINTS" id="PR00359">
    <property type="entry name" value="BP450"/>
</dbReference>
<evidence type="ECO:0000313" key="20">
    <source>
        <dbReference type="Proteomes" id="UP000466931"/>
    </source>
</evidence>
<evidence type="ECO:0000256" key="3">
    <source>
        <dbReference type="ARBA" id="ARBA00022548"/>
    </source>
</evidence>
<dbReference type="GO" id="GO:0008395">
    <property type="term" value="F:steroid hydroxylase activity"/>
    <property type="evidence" value="ECO:0007669"/>
    <property type="project" value="TreeGrafter"/>
</dbReference>
<evidence type="ECO:0000256" key="17">
    <source>
        <dbReference type="ARBA" id="ARBA00083909"/>
    </source>
</evidence>
<dbReference type="RefSeq" id="WP_085151919.1">
    <property type="nucleotide sequence ID" value="NZ_AP022612.1"/>
</dbReference>
<dbReference type="PROSITE" id="PS00086">
    <property type="entry name" value="CYTOCHROME_P450"/>
    <property type="match status" value="1"/>
</dbReference>
<dbReference type="GO" id="GO:0006707">
    <property type="term" value="P:cholesterol catabolic process"/>
    <property type="evidence" value="ECO:0007669"/>
    <property type="project" value="TreeGrafter"/>
</dbReference>
<evidence type="ECO:0000256" key="5">
    <source>
        <dbReference type="ARBA" id="ARBA00022723"/>
    </source>
</evidence>
<comment type="pathway">
    <text evidence="13">Steroid metabolism; cholesterol degradation.</text>
</comment>
<evidence type="ECO:0000256" key="12">
    <source>
        <dbReference type="ARBA" id="ARBA00023221"/>
    </source>
</evidence>
<organism evidence="19 20">
    <name type="scientific">Mycolicibacterium confluentis</name>
    <dbReference type="NCBI Taxonomy" id="28047"/>
    <lineage>
        <taxon>Bacteria</taxon>
        <taxon>Bacillati</taxon>
        <taxon>Actinomycetota</taxon>
        <taxon>Actinomycetes</taxon>
        <taxon>Mycobacteriales</taxon>
        <taxon>Mycobacteriaceae</taxon>
        <taxon>Mycolicibacterium</taxon>
    </lineage>
</organism>
<dbReference type="SUPFAM" id="SSF48264">
    <property type="entry name" value="Cytochrome P450"/>
    <property type="match status" value="1"/>
</dbReference>
<evidence type="ECO:0000256" key="10">
    <source>
        <dbReference type="ARBA" id="ARBA00023098"/>
    </source>
</evidence>
<keyword evidence="9 18" id="KW-0503">Monooxygenase</keyword>
<keyword evidence="12" id="KW-0753">Steroid metabolism</keyword>
<keyword evidence="7 18" id="KW-0560">Oxidoreductase</keyword>
<comment type="similarity">
    <text evidence="2 18">Belongs to the cytochrome P450 family.</text>
</comment>
<evidence type="ECO:0000256" key="8">
    <source>
        <dbReference type="ARBA" id="ARBA00023004"/>
    </source>
</evidence>
<dbReference type="FunFam" id="1.10.630.10:FF:000018">
    <property type="entry name" value="Cytochrome P450 monooxygenase"/>
    <property type="match status" value="1"/>
</dbReference>